<organism evidence="1 2">
    <name type="scientific">Dictyobacter arantiisoli</name>
    <dbReference type="NCBI Taxonomy" id="2014874"/>
    <lineage>
        <taxon>Bacteria</taxon>
        <taxon>Bacillati</taxon>
        <taxon>Chloroflexota</taxon>
        <taxon>Ktedonobacteria</taxon>
        <taxon>Ktedonobacterales</taxon>
        <taxon>Dictyobacteraceae</taxon>
        <taxon>Dictyobacter</taxon>
    </lineage>
</organism>
<sequence>MLKKDILYSMLSLGTQEAGFRYPFAYTREIPSNALIEENNLSI</sequence>
<comment type="caution">
    <text evidence="1">The sequence shown here is derived from an EMBL/GenBank/DDBJ whole genome shotgun (WGS) entry which is preliminary data.</text>
</comment>
<dbReference type="Proteomes" id="UP000322530">
    <property type="component" value="Unassembled WGS sequence"/>
</dbReference>
<reference evidence="1 2" key="1">
    <citation type="submission" date="2019-01" db="EMBL/GenBank/DDBJ databases">
        <title>Draft genome sequence of Dictyobacter sp. Uno17.</title>
        <authorList>
            <person name="Wang C.M."/>
            <person name="Zheng Y."/>
            <person name="Sakai Y."/>
            <person name="Abe K."/>
            <person name="Yokota A."/>
            <person name="Yabe S."/>
        </authorList>
    </citation>
    <scope>NUCLEOTIDE SEQUENCE [LARGE SCALE GENOMIC DNA]</scope>
    <source>
        <strain evidence="1 2">Uno17</strain>
    </source>
</reference>
<gene>
    <name evidence="1" type="ORF">KDI_40380</name>
</gene>
<dbReference type="AlphaFoldDB" id="A0A5A5THN3"/>
<protein>
    <submittedName>
        <fullName evidence="1">Uncharacterized protein</fullName>
    </submittedName>
</protein>
<dbReference type="EMBL" id="BIXY01000071">
    <property type="protein sequence ID" value="GCF10474.1"/>
    <property type="molecule type" value="Genomic_DNA"/>
</dbReference>
<name>A0A5A5THN3_9CHLR</name>
<keyword evidence="2" id="KW-1185">Reference proteome</keyword>
<evidence type="ECO:0000313" key="1">
    <source>
        <dbReference type="EMBL" id="GCF10474.1"/>
    </source>
</evidence>
<accession>A0A5A5THN3</accession>
<proteinExistence type="predicted"/>
<evidence type="ECO:0000313" key="2">
    <source>
        <dbReference type="Proteomes" id="UP000322530"/>
    </source>
</evidence>